<comment type="caution">
    <text evidence="1">The sequence shown here is derived from an EMBL/GenBank/DDBJ whole genome shotgun (WGS) entry which is preliminary data.</text>
</comment>
<evidence type="ECO:0000313" key="1">
    <source>
        <dbReference type="EMBL" id="RDY57587.1"/>
    </source>
</evidence>
<dbReference type="RefSeq" id="WP_116185974.1">
    <property type="nucleotide sequence ID" value="NZ_QTJX01000009.1"/>
</dbReference>
<dbReference type="OrthoDB" id="9808753at2"/>
<keyword evidence="2" id="KW-1185">Reference proteome</keyword>
<evidence type="ECO:0000313" key="2">
    <source>
        <dbReference type="Proteomes" id="UP000261828"/>
    </source>
</evidence>
<name>A0A371JKU4_9FLAO</name>
<dbReference type="Proteomes" id="UP000261828">
    <property type="component" value="Unassembled WGS sequence"/>
</dbReference>
<proteinExistence type="predicted"/>
<organism evidence="1 2">
    <name type="scientific">Flagellimonas nanhaiensis</name>
    <dbReference type="NCBI Taxonomy" id="2292706"/>
    <lineage>
        <taxon>Bacteria</taxon>
        <taxon>Pseudomonadati</taxon>
        <taxon>Bacteroidota</taxon>
        <taxon>Flavobacteriia</taxon>
        <taxon>Flavobacteriales</taxon>
        <taxon>Flavobacteriaceae</taxon>
        <taxon>Flagellimonas</taxon>
    </lineage>
</organism>
<dbReference type="EMBL" id="QTJX01000009">
    <property type="protein sequence ID" value="RDY57587.1"/>
    <property type="molecule type" value="Genomic_DNA"/>
</dbReference>
<evidence type="ECO:0008006" key="3">
    <source>
        <dbReference type="Google" id="ProtNLM"/>
    </source>
</evidence>
<gene>
    <name evidence="1" type="ORF">DX873_18440</name>
</gene>
<sequence>MENKKESNAQTRKQIENSEIWYSNNNTIIGNSGTDLKPYGPFNDQNNRLVQISGNPDGRYGLPILTFVKANHKHDYGGSIMWLSDGLNNDDKRFAQISGHIKKTDGYITFNTRKETDKPGFFNSMIFDENGNLGIGTPDPNGWRLSVNGKIKTKEVNVEAEFRDSMPDKEDDIPSLKEVENYINANGHLKDIPSAKELKNDGVSLGEMSLKLLQKIQELTLYTIKQQKEIDELKSLVKK</sequence>
<accession>A0A371JKU4</accession>
<protein>
    <recommendedName>
        <fullName evidence="3">Peptidase S74 domain-containing protein</fullName>
    </recommendedName>
</protein>
<reference evidence="1 2" key="1">
    <citation type="submission" date="2018-08" db="EMBL/GenBank/DDBJ databases">
        <title>Muricauda nanhaiensis sp. nov., isolated from seawater of the South China Sea.</title>
        <authorList>
            <person name="Dang Y."/>
        </authorList>
    </citation>
    <scope>NUCLEOTIDE SEQUENCE [LARGE SCALE GENOMIC DNA]</scope>
    <source>
        <strain evidence="1 2">SM1704</strain>
    </source>
</reference>
<dbReference type="AlphaFoldDB" id="A0A371JKU4"/>